<evidence type="ECO:0000313" key="1">
    <source>
        <dbReference type="EMBL" id="EME51502.1"/>
    </source>
</evidence>
<dbReference type="EMBL" id="AOEX01000102">
    <property type="protein sequence ID" value="EME51502.1"/>
    <property type="molecule type" value="Genomic_DNA"/>
</dbReference>
<evidence type="ECO:0000313" key="2">
    <source>
        <dbReference type="Proteomes" id="UP000011731"/>
    </source>
</evidence>
<reference evidence="1 2" key="1">
    <citation type="journal article" date="2013" name="Genome Announc.">
        <title>Draft Genome Sequence of Rhodococcus ruber Strain BKS 20-38.</title>
        <authorList>
            <person name="Bala M."/>
            <person name="Kumar S."/>
            <person name="Raghava G.P."/>
            <person name="Mayilraj S."/>
        </authorList>
    </citation>
    <scope>NUCLEOTIDE SEQUENCE [LARGE SCALE GENOMIC DNA]</scope>
    <source>
        <strain evidence="1 2">BKS 20-38</strain>
    </source>
</reference>
<name>M2Y994_9NOCA</name>
<proteinExistence type="predicted"/>
<organism evidence="1 2">
    <name type="scientific">Rhodococcus ruber BKS 20-38</name>
    <dbReference type="NCBI Taxonomy" id="1278076"/>
    <lineage>
        <taxon>Bacteria</taxon>
        <taxon>Bacillati</taxon>
        <taxon>Actinomycetota</taxon>
        <taxon>Actinomycetes</taxon>
        <taxon>Mycobacteriales</taxon>
        <taxon>Nocardiaceae</taxon>
        <taxon>Rhodococcus</taxon>
    </lineage>
</organism>
<dbReference type="RefSeq" id="WP_003939222.1">
    <property type="nucleotide sequence ID" value="NZ_AOEX01000102.1"/>
</dbReference>
<dbReference type="AlphaFoldDB" id="M2Y994"/>
<sequence>MAVAGKTTGPARAGDGYVYLTKHVAKGDATESHKPDAVDYYVAMGTPPGT</sequence>
<gene>
    <name evidence="1" type="ORF">G352_25822</name>
</gene>
<comment type="caution">
    <text evidence="1">The sequence shown here is derived from an EMBL/GenBank/DDBJ whole genome shotgun (WGS) entry which is preliminary data.</text>
</comment>
<dbReference type="Proteomes" id="UP000011731">
    <property type="component" value="Unassembled WGS sequence"/>
</dbReference>
<protein>
    <submittedName>
        <fullName evidence="1">Putative conjugal transfer protein TraA</fullName>
    </submittedName>
</protein>
<keyword evidence="2" id="KW-1185">Reference proteome</keyword>
<accession>M2Y994</accession>
<dbReference type="PATRIC" id="fig|1278076.4.peg.5295"/>